<name>A0AAD7DQH5_MYCRO</name>
<dbReference type="Proteomes" id="UP001221757">
    <property type="component" value="Unassembled WGS sequence"/>
</dbReference>
<dbReference type="AlphaFoldDB" id="A0AAD7DQH5"/>
<accession>A0AAD7DQH5</accession>
<sequence>MLSRSPLRRPEIAVAPTPAPVIPESSKWNFDFYFDSASGSDFQTRYDALRQKQISGKRPNGLCYFGTAPAYADSSFKAGAFLHPMEESPYGLSLHSITANASDGISAQVGLLANDCGLASLEGSFTMKRVWAKPGDASVELFEGEVRVKIGCASMYSSRGFGRGTSEQLTFTAIRKKNAAGEEVGLGPRKCESGPLSRGSGGGRFGGGVYGGFDDDGFDDFSDEDKSDDEDSDGNVKGSLRWHYKRHQDGIYNY</sequence>
<gene>
    <name evidence="2" type="ORF">B0H17DRAFT_412060</name>
</gene>
<feature type="compositionally biased region" description="Gly residues" evidence="1">
    <location>
        <begin position="199"/>
        <end position="211"/>
    </location>
</feature>
<evidence type="ECO:0000256" key="1">
    <source>
        <dbReference type="SAM" id="MobiDB-lite"/>
    </source>
</evidence>
<evidence type="ECO:0000313" key="3">
    <source>
        <dbReference type="Proteomes" id="UP001221757"/>
    </source>
</evidence>
<feature type="compositionally biased region" description="Acidic residues" evidence="1">
    <location>
        <begin position="213"/>
        <end position="233"/>
    </location>
</feature>
<feature type="region of interest" description="Disordered" evidence="1">
    <location>
        <begin position="184"/>
        <end position="240"/>
    </location>
</feature>
<evidence type="ECO:0000313" key="2">
    <source>
        <dbReference type="EMBL" id="KAJ7695964.1"/>
    </source>
</evidence>
<comment type="caution">
    <text evidence="2">The sequence shown here is derived from an EMBL/GenBank/DDBJ whole genome shotgun (WGS) entry which is preliminary data.</text>
</comment>
<protein>
    <submittedName>
        <fullName evidence="2">Uncharacterized protein</fullName>
    </submittedName>
</protein>
<reference evidence="2" key="1">
    <citation type="submission" date="2023-03" db="EMBL/GenBank/DDBJ databases">
        <title>Massive genome expansion in bonnet fungi (Mycena s.s.) driven by repeated elements and novel gene families across ecological guilds.</title>
        <authorList>
            <consortium name="Lawrence Berkeley National Laboratory"/>
            <person name="Harder C.B."/>
            <person name="Miyauchi S."/>
            <person name="Viragh M."/>
            <person name="Kuo A."/>
            <person name="Thoen E."/>
            <person name="Andreopoulos B."/>
            <person name="Lu D."/>
            <person name="Skrede I."/>
            <person name="Drula E."/>
            <person name="Henrissat B."/>
            <person name="Morin E."/>
            <person name="Kohler A."/>
            <person name="Barry K."/>
            <person name="LaButti K."/>
            <person name="Morin E."/>
            <person name="Salamov A."/>
            <person name="Lipzen A."/>
            <person name="Mereny Z."/>
            <person name="Hegedus B."/>
            <person name="Baldrian P."/>
            <person name="Stursova M."/>
            <person name="Weitz H."/>
            <person name="Taylor A."/>
            <person name="Grigoriev I.V."/>
            <person name="Nagy L.G."/>
            <person name="Martin F."/>
            <person name="Kauserud H."/>
        </authorList>
    </citation>
    <scope>NUCLEOTIDE SEQUENCE</scope>
    <source>
        <strain evidence="2">CBHHK067</strain>
    </source>
</reference>
<keyword evidence="3" id="KW-1185">Reference proteome</keyword>
<dbReference type="EMBL" id="JARKIE010000036">
    <property type="protein sequence ID" value="KAJ7695964.1"/>
    <property type="molecule type" value="Genomic_DNA"/>
</dbReference>
<proteinExistence type="predicted"/>
<organism evidence="2 3">
    <name type="scientific">Mycena rosella</name>
    <name type="common">Pink bonnet</name>
    <name type="synonym">Agaricus rosellus</name>
    <dbReference type="NCBI Taxonomy" id="1033263"/>
    <lineage>
        <taxon>Eukaryota</taxon>
        <taxon>Fungi</taxon>
        <taxon>Dikarya</taxon>
        <taxon>Basidiomycota</taxon>
        <taxon>Agaricomycotina</taxon>
        <taxon>Agaricomycetes</taxon>
        <taxon>Agaricomycetidae</taxon>
        <taxon>Agaricales</taxon>
        <taxon>Marasmiineae</taxon>
        <taxon>Mycenaceae</taxon>
        <taxon>Mycena</taxon>
    </lineage>
</organism>